<dbReference type="AlphaFoldDB" id="A0A2H1J3M1"/>
<dbReference type="SUPFAM" id="SSF46785">
    <property type="entry name" value="Winged helix' DNA-binding domain"/>
    <property type="match status" value="1"/>
</dbReference>
<dbReference type="InterPro" id="IPR036390">
    <property type="entry name" value="WH_DNA-bd_sf"/>
</dbReference>
<gene>
    <name evidence="2" type="ORF">BLIN9172_01732</name>
</gene>
<reference evidence="2 3" key="1">
    <citation type="submission" date="2017-03" db="EMBL/GenBank/DDBJ databases">
        <authorList>
            <person name="Afonso C.L."/>
            <person name="Miller P.J."/>
            <person name="Scott M.A."/>
            <person name="Spackman E."/>
            <person name="Goraichik I."/>
            <person name="Dimitrov K.M."/>
            <person name="Suarez D.L."/>
            <person name="Swayne D.E."/>
        </authorList>
    </citation>
    <scope>NUCLEOTIDE SEQUENCE [LARGE SCALE GENOMIC DNA]</scope>
    <source>
        <strain evidence="2 3">ATCC 9172</strain>
    </source>
</reference>
<accession>A0A2H1J3M1</accession>
<organism evidence="2 3">
    <name type="scientific">Brevibacterium linens ATCC 9172</name>
    <dbReference type="NCBI Taxonomy" id="1255617"/>
    <lineage>
        <taxon>Bacteria</taxon>
        <taxon>Bacillati</taxon>
        <taxon>Actinomycetota</taxon>
        <taxon>Actinomycetes</taxon>
        <taxon>Micrococcales</taxon>
        <taxon>Brevibacteriaceae</taxon>
        <taxon>Brevibacterium</taxon>
    </lineage>
</organism>
<dbReference type="RefSeq" id="WP_205751048.1">
    <property type="nucleotide sequence ID" value="NZ_FXYY01000008.1"/>
</dbReference>
<name>A0A2H1J3M1_BRELN</name>
<feature type="region of interest" description="Disordered" evidence="1">
    <location>
        <begin position="359"/>
        <end position="386"/>
    </location>
</feature>
<dbReference type="Pfam" id="PF13481">
    <property type="entry name" value="AAA_25"/>
    <property type="match status" value="1"/>
</dbReference>
<evidence type="ECO:0000313" key="2">
    <source>
        <dbReference type="EMBL" id="SMX82107.1"/>
    </source>
</evidence>
<proteinExistence type="predicted"/>
<dbReference type="Proteomes" id="UP000234641">
    <property type="component" value="Unassembled WGS sequence"/>
</dbReference>
<evidence type="ECO:0000313" key="3">
    <source>
        <dbReference type="Proteomes" id="UP000234641"/>
    </source>
</evidence>
<dbReference type="EMBL" id="FXYY01000008">
    <property type="protein sequence ID" value="SMX82107.1"/>
    <property type="molecule type" value="Genomic_DNA"/>
</dbReference>
<dbReference type="SUPFAM" id="SSF52540">
    <property type="entry name" value="P-loop containing nucleoside triphosphate hydrolases"/>
    <property type="match status" value="1"/>
</dbReference>
<sequence length="386" mass="41823">MSASVFEYTPQELAEMDPRDALLAQVKNGPWLDAQEFPPLQWAVDGLIPEGFGLITGPPKLGKSWFVLGVLLAIAAGGRAVGRIHVDPKPVLYLALEDGDRRMQSRVKALNGDQPTPNGFNFLTAAEPSTVIQMIDAWLSYNPEGVVALDTLGKVMPQALPGEGAYQRDYRVGGVLKKLTDTYSGSTLMVVHHVRKQGSGDWMDSTSGTNGLNGSADWTLNLDRARSEGEAIVRVTGRDVMEGEYAATLQDGSWSLAGTDLDESAQIARMTTKQQGLGDDSATIIEYVNEHPDGVKAKQVAERMDWTQDKVRPYLARLVDSGRISRAGRGLYTPVTSVTSVTSGQDEPHENVTLLTPTVTDEQSADQEQQTNVTPVTDVTQKGEQP</sequence>
<dbReference type="Gene3D" id="3.40.50.300">
    <property type="entry name" value="P-loop containing nucleotide triphosphate hydrolases"/>
    <property type="match status" value="1"/>
</dbReference>
<protein>
    <submittedName>
        <fullName evidence="2">AAA domain-containing protein</fullName>
    </submittedName>
</protein>
<dbReference type="InterPro" id="IPR027417">
    <property type="entry name" value="P-loop_NTPase"/>
</dbReference>
<evidence type="ECO:0000256" key="1">
    <source>
        <dbReference type="SAM" id="MobiDB-lite"/>
    </source>
</evidence>